<dbReference type="AlphaFoldDB" id="A0AAV6RK68"/>
<sequence>MGNSQSETRGSTQSEMDIFLRDVADGPDLTVDKNIVMFCGLESSKKLKGHFEKRKSQSFPTADWIKKLAEVLADLVLDPKLAGLGALSVAIIIDVLSASPDGTQKALEKVFADQKAFMVWNLVDECLKRCRAYIDDEDKLRSNIGRIEVELSAALTTLKNSMLAENQISSQAVRAWVNGVAFHIHMMIHLVRLGGISNYDPVTQYLTIYQKEVDQVFKQHRVMIESKCWCQFNSEMDAFSMSPAIQFLVDENSVPYLYQDGDYNSHFKAFYEHRYGRQESAIRQYFRDVEQNLHGLVHQEGRFRVE</sequence>
<reference evidence="1 2" key="1">
    <citation type="journal article" date="2021" name="Sci. Rep.">
        <title>Chromosome anchoring in Senegalese sole (Solea senegalensis) reveals sex-associated markers and genome rearrangements in flatfish.</title>
        <authorList>
            <person name="Guerrero-Cozar I."/>
            <person name="Gomez-Garrido J."/>
            <person name="Berbel C."/>
            <person name="Martinez-Blanch J.F."/>
            <person name="Alioto T."/>
            <person name="Claros M.G."/>
            <person name="Gagnaire P.A."/>
            <person name="Manchado M."/>
        </authorList>
    </citation>
    <scope>NUCLEOTIDE SEQUENCE [LARGE SCALE GENOMIC DNA]</scope>
    <source>
        <strain evidence="1">Sse05_10M</strain>
    </source>
</reference>
<organism evidence="1 2">
    <name type="scientific">Solea senegalensis</name>
    <name type="common">Senegalese sole</name>
    <dbReference type="NCBI Taxonomy" id="28829"/>
    <lineage>
        <taxon>Eukaryota</taxon>
        <taxon>Metazoa</taxon>
        <taxon>Chordata</taxon>
        <taxon>Craniata</taxon>
        <taxon>Vertebrata</taxon>
        <taxon>Euteleostomi</taxon>
        <taxon>Actinopterygii</taxon>
        <taxon>Neopterygii</taxon>
        <taxon>Teleostei</taxon>
        <taxon>Neoteleostei</taxon>
        <taxon>Acanthomorphata</taxon>
        <taxon>Carangaria</taxon>
        <taxon>Pleuronectiformes</taxon>
        <taxon>Pleuronectoidei</taxon>
        <taxon>Soleidae</taxon>
        <taxon>Solea</taxon>
    </lineage>
</organism>
<comment type="caution">
    <text evidence="1">The sequence shown here is derived from an EMBL/GenBank/DDBJ whole genome shotgun (WGS) entry which is preliminary data.</text>
</comment>
<name>A0AAV6RK68_SOLSE</name>
<gene>
    <name evidence="1" type="ORF">JOB18_043901</name>
</gene>
<proteinExistence type="predicted"/>
<dbReference type="Proteomes" id="UP000693946">
    <property type="component" value="Linkage Group LG19"/>
</dbReference>
<keyword evidence="2" id="KW-1185">Reference proteome</keyword>
<evidence type="ECO:0000313" key="1">
    <source>
        <dbReference type="EMBL" id="KAG7505957.1"/>
    </source>
</evidence>
<dbReference type="EMBL" id="JAGKHQ010000011">
    <property type="protein sequence ID" value="KAG7505957.1"/>
    <property type="molecule type" value="Genomic_DNA"/>
</dbReference>
<accession>A0AAV6RK68</accession>
<protein>
    <submittedName>
        <fullName evidence="1">Uncharacterized protein</fullName>
    </submittedName>
</protein>
<evidence type="ECO:0000313" key="2">
    <source>
        <dbReference type="Proteomes" id="UP000693946"/>
    </source>
</evidence>